<name>A0A851GMC5_9BACT</name>
<dbReference type="PANTHER" id="PTHR43833:SF13">
    <property type="entry name" value="POTASSIUM CHANNEL PROTEIN 2-RELATED"/>
    <property type="match status" value="1"/>
</dbReference>
<dbReference type="InterPro" id="IPR003148">
    <property type="entry name" value="RCK_N"/>
</dbReference>
<feature type="transmembrane region" description="Helical" evidence="2">
    <location>
        <begin position="54"/>
        <end position="71"/>
    </location>
</feature>
<gene>
    <name evidence="5" type="ORF">HW115_10075</name>
</gene>
<dbReference type="InterPro" id="IPR050721">
    <property type="entry name" value="Trk_Ktr_HKT_K-transport"/>
</dbReference>
<evidence type="ECO:0000313" key="6">
    <source>
        <dbReference type="Proteomes" id="UP000557872"/>
    </source>
</evidence>
<feature type="transmembrane region" description="Helical" evidence="2">
    <location>
        <begin position="83"/>
        <end position="109"/>
    </location>
</feature>
<dbReference type="Gene3D" id="3.40.50.720">
    <property type="entry name" value="NAD(P)-binding Rossmann-like Domain"/>
    <property type="match status" value="2"/>
</dbReference>
<keyword evidence="6" id="KW-1185">Reference proteome</keyword>
<dbReference type="AlphaFoldDB" id="A0A851GMC5"/>
<proteinExistence type="predicted"/>
<evidence type="ECO:0000256" key="1">
    <source>
        <dbReference type="ARBA" id="ARBA00004651"/>
    </source>
</evidence>
<evidence type="ECO:0000259" key="3">
    <source>
        <dbReference type="PROSITE" id="PS51201"/>
    </source>
</evidence>
<dbReference type="InterPro" id="IPR013099">
    <property type="entry name" value="K_chnl_dom"/>
</dbReference>
<dbReference type="Pfam" id="PF02080">
    <property type="entry name" value="TrkA_C"/>
    <property type="match status" value="1"/>
</dbReference>
<dbReference type="SUPFAM" id="SSF51735">
    <property type="entry name" value="NAD(P)-binding Rossmann-fold domains"/>
    <property type="match status" value="2"/>
</dbReference>
<protein>
    <submittedName>
        <fullName evidence="5">Potassium channel protein</fullName>
    </submittedName>
</protein>
<evidence type="ECO:0000313" key="5">
    <source>
        <dbReference type="EMBL" id="NWK55960.1"/>
    </source>
</evidence>
<keyword evidence="5" id="KW-0406">Ion transport</keyword>
<feature type="domain" description="RCK N-terminal" evidence="3">
    <location>
        <begin position="130"/>
        <end position="245"/>
    </location>
</feature>
<dbReference type="SUPFAM" id="SSF116726">
    <property type="entry name" value="TrkA C-terminal domain-like"/>
    <property type="match status" value="2"/>
</dbReference>
<dbReference type="SUPFAM" id="SSF81324">
    <property type="entry name" value="Voltage-gated potassium channels"/>
    <property type="match status" value="1"/>
</dbReference>
<dbReference type="InterPro" id="IPR036291">
    <property type="entry name" value="NAD(P)-bd_dom_sf"/>
</dbReference>
<dbReference type="InterPro" id="IPR036721">
    <property type="entry name" value="RCK_C_sf"/>
</dbReference>
<dbReference type="Pfam" id="PF02254">
    <property type="entry name" value="TrkA_N"/>
    <property type="match status" value="2"/>
</dbReference>
<dbReference type="GO" id="GO:0005886">
    <property type="term" value="C:plasma membrane"/>
    <property type="evidence" value="ECO:0007669"/>
    <property type="project" value="UniProtKB-SubCell"/>
</dbReference>
<accession>A0A851GMC5</accession>
<keyword evidence="5" id="KW-0407">Ion channel</keyword>
<dbReference type="Gene3D" id="1.10.287.70">
    <property type="match status" value="1"/>
</dbReference>
<dbReference type="PROSITE" id="PS51201">
    <property type="entry name" value="RCK_N"/>
    <property type="match status" value="2"/>
</dbReference>
<organism evidence="5 6">
    <name type="scientific">Oceaniferula marina</name>
    <dbReference type="NCBI Taxonomy" id="2748318"/>
    <lineage>
        <taxon>Bacteria</taxon>
        <taxon>Pseudomonadati</taxon>
        <taxon>Verrucomicrobiota</taxon>
        <taxon>Verrucomicrobiia</taxon>
        <taxon>Verrucomicrobiales</taxon>
        <taxon>Verrucomicrobiaceae</taxon>
        <taxon>Oceaniferula</taxon>
    </lineage>
</organism>
<dbReference type="RefSeq" id="WP_178932505.1">
    <property type="nucleotide sequence ID" value="NZ_JACBAZ010000003.1"/>
</dbReference>
<evidence type="ECO:0000256" key="2">
    <source>
        <dbReference type="SAM" id="Phobius"/>
    </source>
</evidence>
<dbReference type="GO" id="GO:0006813">
    <property type="term" value="P:potassium ion transport"/>
    <property type="evidence" value="ECO:0007669"/>
    <property type="project" value="InterPro"/>
</dbReference>
<dbReference type="EMBL" id="JACBAZ010000003">
    <property type="protein sequence ID" value="NWK55960.1"/>
    <property type="molecule type" value="Genomic_DNA"/>
</dbReference>
<dbReference type="Pfam" id="PF07885">
    <property type="entry name" value="Ion_trans_2"/>
    <property type="match status" value="1"/>
</dbReference>
<dbReference type="Gene3D" id="3.30.70.1450">
    <property type="entry name" value="Regulator of K+ conductance, C-terminal domain"/>
    <property type="match status" value="2"/>
</dbReference>
<dbReference type="InterPro" id="IPR006037">
    <property type="entry name" value="RCK_C"/>
</dbReference>
<keyword evidence="2" id="KW-0812">Transmembrane</keyword>
<comment type="caution">
    <text evidence="5">The sequence shown here is derived from an EMBL/GenBank/DDBJ whole genome shotgun (WGS) entry which is preliminary data.</text>
</comment>
<keyword evidence="2" id="KW-1133">Transmembrane helix</keyword>
<evidence type="ECO:0000259" key="4">
    <source>
        <dbReference type="PROSITE" id="PS51202"/>
    </source>
</evidence>
<dbReference type="PANTHER" id="PTHR43833">
    <property type="entry name" value="POTASSIUM CHANNEL PROTEIN 2-RELATED-RELATED"/>
    <property type="match status" value="1"/>
</dbReference>
<feature type="transmembrane region" description="Helical" evidence="2">
    <location>
        <begin position="21"/>
        <end position="42"/>
    </location>
</feature>
<keyword evidence="2" id="KW-0472">Membrane</keyword>
<keyword evidence="5" id="KW-0813">Transport</keyword>
<dbReference type="PROSITE" id="PS51202">
    <property type="entry name" value="RCK_C"/>
    <property type="match status" value="1"/>
</dbReference>
<sequence length="564" mass="62518">MKALTTVLTTFLENRTSRQNLMALFRLLFVFLIIVTVFSVIFHELMEREGQHHSWVTGFYWTLTVMSTLGFGDITFSSDLGRLFSIVVLVTGVVFLLVLLPFTFIEFFYAPWMRAQQATHAPRELPATMKRHVILTLHGPITKLLVKMLKKHHHPYVVLVPTLTEALDLHENNVPVVLGEYSDPETYQKLRIEQAAMVVTTRSDIINTNVTFSVREISENIPIIASARSSAAVDALELSGVTHILNLEEMMGQALSRRVVGGDSKAHVIGVMDKLVIAEAAAAGTELVGKTIAESKIKPITGVTLVGFWNHGKLLPVAPDTQICDSSIFILGGTHDQIEKYNTAFGHQSNKKSSVVIVGGGRVGRATALALDEQEVEWKMIERLAKRVKFHDRTLVGDGSEFDLLVKAGLHEASTVIITTHDDDTNIFLTIFYRRLRKSLQIISRCTQEENVARLHRAGANVVLSYSTMSANTILNYLRGSETLLLAEGVSIFTAKTPKVLEGTTLAKSQVRSKTGCSIIATDQDGKRRINPDPDTVLHEGKSLIMIGSLAAEEKFFEIYEPEI</sequence>
<feature type="domain" description="RCK C-terminal" evidence="4">
    <location>
        <begin position="479"/>
        <end position="562"/>
    </location>
</feature>
<feature type="domain" description="RCK N-terminal" evidence="3">
    <location>
        <begin position="352"/>
        <end position="465"/>
    </location>
</feature>
<reference evidence="5 6" key="1">
    <citation type="submission" date="2020-07" db="EMBL/GenBank/DDBJ databases">
        <title>Roseicoccus Jingziensis gen. nov., sp. nov., isolated from coastal seawater.</title>
        <authorList>
            <person name="Feng X."/>
        </authorList>
    </citation>
    <scope>NUCLEOTIDE SEQUENCE [LARGE SCALE GENOMIC DNA]</scope>
    <source>
        <strain evidence="5 6">N1E253</strain>
    </source>
</reference>
<comment type="subcellular location">
    <subcellularLocation>
        <location evidence="1">Cell membrane</location>
        <topology evidence="1">Multi-pass membrane protein</topology>
    </subcellularLocation>
</comment>
<dbReference type="Proteomes" id="UP000557872">
    <property type="component" value="Unassembled WGS sequence"/>
</dbReference>
<dbReference type="GO" id="GO:0008324">
    <property type="term" value="F:monoatomic cation transmembrane transporter activity"/>
    <property type="evidence" value="ECO:0007669"/>
    <property type="project" value="InterPro"/>
</dbReference>